<dbReference type="GO" id="GO:0072344">
    <property type="term" value="P:rescue of stalled ribosome"/>
    <property type="evidence" value="ECO:0007669"/>
    <property type="project" value="TreeGrafter"/>
</dbReference>
<evidence type="ECO:0000256" key="1">
    <source>
        <dbReference type="ARBA" id="ARBA00010835"/>
    </source>
</evidence>
<reference evidence="4 5" key="1">
    <citation type="journal article" date="2021" name="Int. J. Syst. Evol. Microbiol.">
        <title>Amazonocrinis nigriterrae gen. nov., sp. nov., Atlanticothrix silvestris gen. nov., sp. nov. and Dendronalium phyllosphericum gen. nov., sp. nov., nostocacean cyanobacteria from Brazilian environments.</title>
        <authorList>
            <person name="Alvarenga D.O."/>
            <person name="Andreote A.P.D."/>
            <person name="Branco L.H.Z."/>
            <person name="Delbaje E."/>
            <person name="Cruz R.B."/>
            <person name="Varani A.M."/>
            <person name="Fiore M.F."/>
        </authorList>
    </citation>
    <scope>NUCLEOTIDE SEQUENCE [LARGE SCALE GENOMIC DNA]</scope>
    <source>
        <strain evidence="4 5">CENA357</strain>
    </source>
</reference>
<feature type="compositionally biased region" description="Basic residues" evidence="2">
    <location>
        <begin position="103"/>
        <end position="127"/>
    </location>
</feature>
<dbReference type="GO" id="GO:0043022">
    <property type="term" value="F:ribosome binding"/>
    <property type="evidence" value="ECO:0007669"/>
    <property type="project" value="TreeGrafter"/>
</dbReference>
<dbReference type="NCBIfam" id="NF006718">
    <property type="entry name" value="PRK09256.1"/>
    <property type="match status" value="1"/>
</dbReference>
<dbReference type="EC" id="3.1.1.29" evidence="4"/>
<dbReference type="GO" id="GO:0003747">
    <property type="term" value="F:translation release factor activity"/>
    <property type="evidence" value="ECO:0007669"/>
    <property type="project" value="InterPro"/>
</dbReference>
<dbReference type="Proteomes" id="UP000599391">
    <property type="component" value="Unassembled WGS sequence"/>
</dbReference>
<evidence type="ECO:0000313" key="5">
    <source>
        <dbReference type="Proteomes" id="UP000599391"/>
    </source>
</evidence>
<evidence type="ECO:0000259" key="3">
    <source>
        <dbReference type="PROSITE" id="PS00745"/>
    </source>
</evidence>
<dbReference type="PANTHER" id="PTHR47814">
    <property type="entry name" value="PEPTIDYL-TRNA HYDROLASE ARFB"/>
    <property type="match status" value="1"/>
</dbReference>
<dbReference type="Gene3D" id="3.30.160.20">
    <property type="match status" value="1"/>
</dbReference>
<organism evidence="4 5">
    <name type="scientific">Atlanticothrix silvestris CENA357</name>
    <dbReference type="NCBI Taxonomy" id="1725252"/>
    <lineage>
        <taxon>Bacteria</taxon>
        <taxon>Bacillati</taxon>
        <taxon>Cyanobacteriota</taxon>
        <taxon>Cyanophyceae</taxon>
        <taxon>Nostocales</taxon>
        <taxon>Nodulariaceae</taxon>
        <taxon>Atlanticothrix</taxon>
        <taxon>Atlanticothrix silvestris</taxon>
    </lineage>
</organism>
<protein>
    <submittedName>
        <fullName evidence="4">Aminoacyl-tRNA hydrolase</fullName>
        <ecNumber evidence="4">3.1.1.29</ecNumber>
    </submittedName>
</protein>
<feature type="region of interest" description="Disordered" evidence="2">
    <location>
        <begin position="99"/>
        <end position="138"/>
    </location>
</feature>
<comment type="similarity">
    <text evidence="1">Belongs to the prokaryotic/mitochondrial release factor family.</text>
</comment>
<dbReference type="PROSITE" id="PS00745">
    <property type="entry name" value="RF_PROK_I"/>
    <property type="match status" value="1"/>
</dbReference>
<dbReference type="Pfam" id="PF00472">
    <property type="entry name" value="RF-1"/>
    <property type="match status" value="1"/>
</dbReference>
<dbReference type="RefSeq" id="WP_214442005.1">
    <property type="nucleotide sequence ID" value="NZ_JAECZB010000097.1"/>
</dbReference>
<accession>A0A8J7HPB2</accession>
<sequence>MLQISHKIILPDNEIETTAIRSQGAGGQNVNKVSTAIHLRFNIAASSLPAFYKEQLLQLNDRRITQEGVVVIKAQEHRSQEKNREEALKRLKDLIKSAVILPQKRKPTKPTRNSQKRRLDHKSKHGQIKSNRGQVRDY</sequence>
<dbReference type="InterPro" id="IPR000352">
    <property type="entry name" value="Pep_chain_release_fac_I"/>
</dbReference>
<evidence type="ECO:0000313" key="4">
    <source>
        <dbReference type="EMBL" id="MBH8555805.1"/>
    </source>
</evidence>
<dbReference type="EMBL" id="JAECZB010000097">
    <property type="protein sequence ID" value="MBH8555805.1"/>
    <property type="molecule type" value="Genomic_DNA"/>
</dbReference>
<comment type="caution">
    <text evidence="4">The sequence shown here is derived from an EMBL/GenBank/DDBJ whole genome shotgun (WGS) entry which is preliminary data.</text>
</comment>
<dbReference type="SUPFAM" id="SSF75620">
    <property type="entry name" value="Release factor"/>
    <property type="match status" value="1"/>
</dbReference>
<name>A0A8J7HPB2_9CYAN</name>
<feature type="domain" description="Prokaryotic-type class I peptide chain release factors" evidence="3">
    <location>
        <begin position="21"/>
        <end position="37"/>
    </location>
</feature>
<dbReference type="AlphaFoldDB" id="A0A8J7HPB2"/>
<dbReference type="GO" id="GO:0004045">
    <property type="term" value="F:peptidyl-tRNA hydrolase activity"/>
    <property type="evidence" value="ECO:0007669"/>
    <property type="project" value="UniProtKB-EC"/>
</dbReference>
<proteinExistence type="inferred from homology"/>
<dbReference type="PANTHER" id="PTHR47814:SF1">
    <property type="entry name" value="PEPTIDYL-TRNA HYDROLASE ARFB"/>
    <property type="match status" value="1"/>
</dbReference>
<dbReference type="InterPro" id="IPR045853">
    <property type="entry name" value="Pep_chain_release_fac_I_sf"/>
</dbReference>
<feature type="compositionally biased region" description="Polar residues" evidence="2">
    <location>
        <begin position="128"/>
        <end position="138"/>
    </location>
</feature>
<evidence type="ECO:0000256" key="2">
    <source>
        <dbReference type="SAM" id="MobiDB-lite"/>
    </source>
</evidence>
<gene>
    <name evidence="4" type="primary">arfB</name>
    <name evidence="4" type="ORF">I8751_26350</name>
</gene>
<keyword evidence="5" id="KW-1185">Reference proteome</keyword>
<keyword evidence="4" id="KW-0378">Hydrolase</keyword>